<gene>
    <name evidence="1" type="ORF">H9651_14350</name>
</gene>
<evidence type="ECO:0000313" key="2">
    <source>
        <dbReference type="Proteomes" id="UP000648352"/>
    </source>
</evidence>
<sequence>MRTLKVEFSAEGHSDRVDFFWRRARTIGESDGYGKYAGTDVADTVARVVSEKQREDRLRRQVRAFTRWDWAATMRVDPLDERLARAGIARVRPPQHALLATLRHHPRSLRT</sequence>
<protein>
    <submittedName>
        <fullName evidence="1">Uncharacterized protein</fullName>
    </submittedName>
</protein>
<accession>A0ABR8S607</accession>
<dbReference type="EMBL" id="JACSQP010000014">
    <property type="protein sequence ID" value="MBD7958819.1"/>
    <property type="molecule type" value="Genomic_DNA"/>
</dbReference>
<evidence type="ECO:0000313" key="1">
    <source>
        <dbReference type="EMBL" id="MBD7958819.1"/>
    </source>
</evidence>
<keyword evidence="2" id="KW-1185">Reference proteome</keyword>
<dbReference type="RefSeq" id="WP_191720016.1">
    <property type="nucleotide sequence ID" value="NZ_JACSQP010000014.1"/>
</dbReference>
<organism evidence="1 2">
    <name type="scientific">Microbacterium pullorum</name>
    <dbReference type="NCBI Taxonomy" id="2762236"/>
    <lineage>
        <taxon>Bacteria</taxon>
        <taxon>Bacillati</taxon>
        <taxon>Actinomycetota</taxon>
        <taxon>Actinomycetes</taxon>
        <taxon>Micrococcales</taxon>
        <taxon>Microbacteriaceae</taxon>
        <taxon>Microbacterium</taxon>
    </lineage>
</organism>
<reference evidence="1 2" key="1">
    <citation type="submission" date="2020-08" db="EMBL/GenBank/DDBJ databases">
        <title>A Genomic Blueprint of the Chicken Gut Microbiome.</title>
        <authorList>
            <person name="Gilroy R."/>
            <person name="Ravi A."/>
            <person name="Getino M."/>
            <person name="Pursley I."/>
            <person name="Horton D.L."/>
            <person name="Alikhan N.-F."/>
            <person name="Baker D."/>
            <person name="Gharbi K."/>
            <person name="Hall N."/>
            <person name="Watson M."/>
            <person name="Adriaenssens E.M."/>
            <person name="Foster-Nyarko E."/>
            <person name="Jarju S."/>
            <person name="Secka A."/>
            <person name="Antonio M."/>
            <person name="Oren A."/>
            <person name="Chaudhuri R."/>
            <person name="La Ragione R.M."/>
            <person name="Hildebrand F."/>
            <person name="Pallen M.J."/>
        </authorList>
    </citation>
    <scope>NUCLEOTIDE SEQUENCE [LARGE SCALE GENOMIC DNA]</scope>
    <source>
        <strain evidence="1 2">Sa4CUA7</strain>
    </source>
</reference>
<name>A0ABR8S607_9MICO</name>
<dbReference type="Proteomes" id="UP000648352">
    <property type="component" value="Unassembled WGS sequence"/>
</dbReference>
<proteinExistence type="predicted"/>
<comment type="caution">
    <text evidence="1">The sequence shown here is derived from an EMBL/GenBank/DDBJ whole genome shotgun (WGS) entry which is preliminary data.</text>
</comment>